<proteinExistence type="predicted"/>
<accession>A0AC61NB84</accession>
<protein>
    <submittedName>
        <fullName evidence="1">MBL fold metallo-hydrolase</fullName>
    </submittedName>
</protein>
<dbReference type="EMBL" id="CP068393">
    <property type="protein sequence ID" value="QUC67841.1"/>
    <property type="molecule type" value="Genomic_DNA"/>
</dbReference>
<organism evidence="1 2">
    <name type="scientific">Aristaeella hokkaidonensis</name>
    <dbReference type="NCBI Taxonomy" id="3046382"/>
    <lineage>
        <taxon>Bacteria</taxon>
        <taxon>Bacillati</taxon>
        <taxon>Bacillota</taxon>
        <taxon>Clostridia</taxon>
        <taxon>Eubacteriales</taxon>
        <taxon>Aristaeellaceae</taxon>
        <taxon>Aristaeella</taxon>
    </lineage>
</organism>
<dbReference type="Proteomes" id="UP000682782">
    <property type="component" value="Chromosome"/>
</dbReference>
<reference evidence="1" key="1">
    <citation type="submission" date="2021-01" db="EMBL/GenBank/DDBJ databases">
        <title>Complete genome sequence of Clostridiales bacterium R-7.</title>
        <authorList>
            <person name="Mahoney-Kurpe S.C."/>
            <person name="Palevich N."/>
            <person name="Koike S."/>
            <person name="Moon C.D."/>
            <person name="Attwood G.T."/>
        </authorList>
    </citation>
    <scope>NUCLEOTIDE SEQUENCE</scope>
    <source>
        <strain evidence="1">R-7</strain>
    </source>
</reference>
<name>A0AC61NB84_9FIRM</name>
<evidence type="ECO:0000313" key="2">
    <source>
        <dbReference type="Proteomes" id="UP000682782"/>
    </source>
</evidence>
<evidence type="ECO:0000313" key="1">
    <source>
        <dbReference type="EMBL" id="QUC67841.1"/>
    </source>
</evidence>
<keyword evidence="2" id="KW-1185">Reference proteome</keyword>
<gene>
    <name evidence="1" type="ORF">JYE49_03835</name>
</gene>
<sequence>MMRLHLLGINGPFPESRGATSGYLLEAGDSLFQLDLGSGVLGILTSLTAPESLSALFVSHWHYDHTADIPVLMYRLAACQKALPVYGPADPSSPVYNLVVSTPCFSFTEISAGQAFELNGTFVRVTAARHPVPAVGYCFSFEGKTFGYTGDTNTLPSLAKDYRGCDLLLADGLFPVSAWSEDKPHLSAELAARLAADTKAGSLIITHLNPFWPRRTLLQEARAVYSRTRLAEAGAIIDL</sequence>